<sequence length="487" mass="52986">MSRRNMEVGDIVVVDDERINALGVVTEISGEPGKTDGVGNESKGKWAYRIRFLCGINRVDGALLPYGDEAWLNDDPWRIHVDGEDGFSLPESFLGRNVTDLLAQSGVQRKALSPEQMAAVNRKRQRKRIATIVIAVVCVVAIVVGVTTLVKHRRQQEAMQQQREQMQDLIDSTDPYALKLLRNCGNLSTISTGYGVEYATITPRTDEMDWTTLGCMVKSMDEEANAANELALWQNIVTAMSGNIITDENQLESLSWQSFMGIEARCAVDFNSVMHCNVRSGEGGDSPSADNPTPVESPSSESSSSSQGAGDSQQAAGEFDPDNVRGRWCRKDGTTCVVITPQAEGKSTPLVLDTSQMGDENPLPGGQTSTLMGYNYQSQPSASDAEQQLHMITQYSYRIDCSMYGDPCDGDTLHVADMAIGGAPGTGIKFEQKPLLVTRVGPTNAMPIDGLDESNPPEQVAYLIIQPYGETPANSVSNDTVFYSRMT</sequence>
<reference evidence="3 4" key="1">
    <citation type="submission" date="2018-08" db="EMBL/GenBank/DDBJ databases">
        <title>A genome reference for cultivated species of the human gut microbiota.</title>
        <authorList>
            <person name="Zou Y."/>
            <person name="Xue W."/>
            <person name="Luo G."/>
        </authorList>
    </citation>
    <scope>NUCLEOTIDE SEQUENCE [LARGE SCALE GENOMIC DNA]</scope>
    <source>
        <strain evidence="3 4">AF13-3LB</strain>
    </source>
</reference>
<keyword evidence="2" id="KW-0812">Transmembrane</keyword>
<feature type="transmembrane region" description="Helical" evidence="2">
    <location>
        <begin position="129"/>
        <end position="150"/>
    </location>
</feature>
<accession>A0A395XE67</accession>
<dbReference type="EMBL" id="QRZV01000002">
    <property type="protein sequence ID" value="RGW09960.1"/>
    <property type="molecule type" value="Genomic_DNA"/>
</dbReference>
<evidence type="ECO:0000256" key="2">
    <source>
        <dbReference type="SAM" id="Phobius"/>
    </source>
</evidence>
<keyword evidence="2" id="KW-0472">Membrane</keyword>
<gene>
    <name evidence="3" type="ORF">DWV92_05010</name>
</gene>
<dbReference type="AlphaFoldDB" id="A0A395XE67"/>
<evidence type="ECO:0000256" key="1">
    <source>
        <dbReference type="SAM" id="MobiDB-lite"/>
    </source>
</evidence>
<comment type="caution">
    <text evidence="3">The sequence shown here is derived from an EMBL/GenBank/DDBJ whole genome shotgun (WGS) entry which is preliminary data.</text>
</comment>
<feature type="region of interest" description="Disordered" evidence="1">
    <location>
        <begin position="279"/>
        <end position="326"/>
    </location>
</feature>
<dbReference type="RefSeq" id="WP_118239162.1">
    <property type="nucleotide sequence ID" value="NZ_QRZV01000002.1"/>
</dbReference>
<name>A0A395XE67_9BIFI</name>
<evidence type="ECO:0000313" key="3">
    <source>
        <dbReference type="EMBL" id="RGW09960.1"/>
    </source>
</evidence>
<protein>
    <submittedName>
        <fullName evidence="3">Uncharacterized protein</fullName>
    </submittedName>
</protein>
<evidence type="ECO:0000313" key="4">
    <source>
        <dbReference type="Proteomes" id="UP000265970"/>
    </source>
</evidence>
<proteinExistence type="predicted"/>
<dbReference type="Proteomes" id="UP000265970">
    <property type="component" value="Unassembled WGS sequence"/>
</dbReference>
<keyword evidence="2" id="KW-1133">Transmembrane helix</keyword>
<organism evidence="3 4">
    <name type="scientific">Bifidobacterium pseudolongum</name>
    <dbReference type="NCBI Taxonomy" id="1694"/>
    <lineage>
        <taxon>Bacteria</taxon>
        <taxon>Bacillati</taxon>
        <taxon>Actinomycetota</taxon>
        <taxon>Actinomycetes</taxon>
        <taxon>Bifidobacteriales</taxon>
        <taxon>Bifidobacteriaceae</taxon>
        <taxon>Bifidobacterium</taxon>
    </lineage>
</organism>
<feature type="compositionally biased region" description="Low complexity" evidence="1">
    <location>
        <begin position="296"/>
        <end position="318"/>
    </location>
</feature>